<evidence type="ECO:0000256" key="6">
    <source>
        <dbReference type="SAM" id="MobiDB-lite"/>
    </source>
</evidence>
<comment type="subcellular location">
    <subcellularLocation>
        <location evidence="1">Nucleus</location>
    </subcellularLocation>
</comment>
<gene>
    <name evidence="9" type="ORF">Fot_33519</name>
</gene>
<organism evidence="9 10">
    <name type="scientific">Forsythia ovata</name>
    <dbReference type="NCBI Taxonomy" id="205694"/>
    <lineage>
        <taxon>Eukaryota</taxon>
        <taxon>Viridiplantae</taxon>
        <taxon>Streptophyta</taxon>
        <taxon>Embryophyta</taxon>
        <taxon>Tracheophyta</taxon>
        <taxon>Spermatophyta</taxon>
        <taxon>Magnoliopsida</taxon>
        <taxon>eudicotyledons</taxon>
        <taxon>Gunneridae</taxon>
        <taxon>Pentapetalae</taxon>
        <taxon>asterids</taxon>
        <taxon>lamiids</taxon>
        <taxon>Lamiales</taxon>
        <taxon>Oleaceae</taxon>
        <taxon>Forsythieae</taxon>
        <taxon>Forsythia</taxon>
    </lineage>
</organism>
<dbReference type="GO" id="GO:0003682">
    <property type="term" value="F:chromatin binding"/>
    <property type="evidence" value="ECO:0007669"/>
    <property type="project" value="UniProtKB-ARBA"/>
</dbReference>
<reference evidence="10" key="1">
    <citation type="submission" date="2024-07" db="EMBL/GenBank/DDBJ databases">
        <title>Two chromosome-level genome assemblies of Korean endemic species Abeliophyllum distichum and Forsythia ovata (Oleaceae).</title>
        <authorList>
            <person name="Jang H."/>
        </authorList>
    </citation>
    <scope>NUCLEOTIDE SEQUENCE [LARGE SCALE GENOMIC DNA]</scope>
</reference>
<evidence type="ECO:0000313" key="10">
    <source>
        <dbReference type="Proteomes" id="UP001604277"/>
    </source>
</evidence>
<feature type="region of interest" description="Disordered" evidence="6">
    <location>
        <begin position="74"/>
        <end position="114"/>
    </location>
</feature>
<dbReference type="InterPro" id="IPR009071">
    <property type="entry name" value="HMG_box_dom"/>
</dbReference>
<name>A0ABD1TAY1_9LAMI</name>
<dbReference type="GO" id="GO:0000785">
    <property type="term" value="C:chromatin"/>
    <property type="evidence" value="ECO:0007669"/>
    <property type="project" value="UniProtKB-ARBA"/>
</dbReference>
<feature type="signal peptide" evidence="7">
    <location>
        <begin position="1"/>
        <end position="17"/>
    </location>
</feature>
<keyword evidence="10" id="KW-1185">Reference proteome</keyword>
<evidence type="ECO:0000256" key="2">
    <source>
        <dbReference type="ARBA" id="ARBA00008774"/>
    </source>
</evidence>
<evidence type="ECO:0000256" key="5">
    <source>
        <dbReference type="PROSITE-ProRule" id="PRU00267"/>
    </source>
</evidence>
<feature type="region of interest" description="Disordered" evidence="6">
    <location>
        <begin position="160"/>
        <end position="205"/>
    </location>
</feature>
<evidence type="ECO:0000313" key="9">
    <source>
        <dbReference type="EMBL" id="KAL2509872.1"/>
    </source>
</evidence>
<feature type="DNA-binding region" description="HMG box" evidence="5">
    <location>
        <begin position="110"/>
        <end position="164"/>
    </location>
</feature>
<dbReference type="Gene3D" id="1.10.30.10">
    <property type="entry name" value="High mobility group box domain"/>
    <property type="match status" value="1"/>
</dbReference>
<keyword evidence="7" id="KW-0732">Signal</keyword>
<feature type="chain" id="PRO_5044840072" evidence="7">
    <location>
        <begin position="18"/>
        <end position="205"/>
    </location>
</feature>
<dbReference type="EMBL" id="JBFOLJ010000009">
    <property type="protein sequence ID" value="KAL2509872.1"/>
    <property type="molecule type" value="Genomic_DNA"/>
</dbReference>
<evidence type="ECO:0000256" key="3">
    <source>
        <dbReference type="ARBA" id="ARBA00023125"/>
    </source>
</evidence>
<keyword evidence="3 5" id="KW-0238">DNA-binding</keyword>
<dbReference type="GO" id="GO:0006325">
    <property type="term" value="P:chromatin organization"/>
    <property type="evidence" value="ECO:0007669"/>
    <property type="project" value="UniProtKB-ARBA"/>
</dbReference>
<accession>A0ABD1TAY1</accession>
<feature type="domain" description="HMG box" evidence="8">
    <location>
        <begin position="110"/>
        <end position="164"/>
    </location>
</feature>
<dbReference type="PROSITE" id="PS50118">
    <property type="entry name" value="HMG_BOX_2"/>
    <property type="match status" value="1"/>
</dbReference>
<proteinExistence type="inferred from homology"/>
<dbReference type="GO" id="GO:0003677">
    <property type="term" value="F:DNA binding"/>
    <property type="evidence" value="ECO:0007669"/>
    <property type="project" value="UniProtKB-UniRule"/>
</dbReference>
<dbReference type="AlphaFoldDB" id="A0ABD1TAY1"/>
<dbReference type="Proteomes" id="UP001604277">
    <property type="component" value="Unassembled WGS sequence"/>
</dbReference>
<dbReference type="SUPFAM" id="SSF47095">
    <property type="entry name" value="HMG-box"/>
    <property type="match status" value="1"/>
</dbReference>
<comment type="similarity">
    <text evidence="2">Belongs to the HMGB family.</text>
</comment>
<comment type="caution">
    <text evidence="9">The sequence shown here is derived from an EMBL/GenBank/DDBJ whole genome shotgun (WGS) entry which is preliminary data.</text>
</comment>
<evidence type="ECO:0000256" key="7">
    <source>
        <dbReference type="SAM" id="SignalP"/>
    </source>
</evidence>
<evidence type="ECO:0000256" key="4">
    <source>
        <dbReference type="ARBA" id="ARBA00023242"/>
    </source>
</evidence>
<evidence type="ECO:0000259" key="8">
    <source>
        <dbReference type="PROSITE" id="PS50118"/>
    </source>
</evidence>
<dbReference type="GO" id="GO:0030527">
    <property type="term" value="F:structural constituent of chromatin"/>
    <property type="evidence" value="ECO:0007669"/>
    <property type="project" value="UniProtKB-ARBA"/>
</dbReference>
<keyword evidence="4 5" id="KW-0539">Nucleus</keyword>
<evidence type="ECO:0000256" key="1">
    <source>
        <dbReference type="ARBA" id="ARBA00004123"/>
    </source>
</evidence>
<sequence>MLEFLFLLLHGSPSGTSLCFKVQLQVYFMGWVIRFRFFFSRLRDHRSLVIFKVLESMKTSSRGKGTVRKETKEALKPVDDRKLGKRKAAIKADKRQTKKGKAAKKDPNKPKRPPSAFFVFLEEFRKTFKKENPNVKAVSAEKAPYEAKAAKKKTEYENLMNAYNKKQESSADEGGEESEKSRSEVHDDDDESGQETLSRVLHMRK</sequence>
<dbReference type="InterPro" id="IPR036910">
    <property type="entry name" value="HMG_box_dom_sf"/>
</dbReference>
<dbReference type="SMART" id="SM00398">
    <property type="entry name" value="HMG"/>
    <property type="match status" value="1"/>
</dbReference>
<dbReference type="PANTHER" id="PTHR46261:SF1">
    <property type="entry name" value="HIGH MOBILITY GROUP B PROTEIN 1"/>
    <property type="match status" value="1"/>
</dbReference>
<dbReference type="PANTHER" id="PTHR46261">
    <property type="entry name" value="HIGH MOBILITY GROUP B PROTEIN 4-RELATED"/>
    <property type="match status" value="1"/>
</dbReference>
<protein>
    <submittedName>
        <fullName evidence="9">HMG box domain-containing protein</fullName>
    </submittedName>
</protein>
<dbReference type="Pfam" id="PF00505">
    <property type="entry name" value="HMG_box"/>
    <property type="match status" value="1"/>
</dbReference>
<dbReference type="InterPro" id="IPR031061">
    <property type="entry name" value="HMGB_plant"/>
</dbReference>
<dbReference type="GO" id="GO:0005634">
    <property type="term" value="C:nucleus"/>
    <property type="evidence" value="ECO:0007669"/>
    <property type="project" value="UniProtKB-SubCell"/>
</dbReference>